<evidence type="ECO:0000256" key="1">
    <source>
        <dbReference type="SAM" id="MobiDB-lite"/>
    </source>
</evidence>
<evidence type="ECO:0000313" key="3">
    <source>
        <dbReference type="EMBL" id="NEE00420.1"/>
    </source>
</evidence>
<proteinExistence type="predicted"/>
<dbReference type="RefSeq" id="WP_163736066.1">
    <property type="nucleotide sequence ID" value="NZ_JAAGOA010000005.1"/>
</dbReference>
<dbReference type="EMBL" id="JAAGOA010000005">
    <property type="protein sequence ID" value="NEE00420.1"/>
    <property type="molecule type" value="Genomic_DNA"/>
</dbReference>
<evidence type="ECO:0000259" key="2">
    <source>
        <dbReference type="Pfam" id="PF14016"/>
    </source>
</evidence>
<reference evidence="3 4" key="1">
    <citation type="submission" date="2020-02" db="EMBL/GenBank/DDBJ databases">
        <authorList>
            <person name="Li X.-J."/>
            <person name="Han X.-M."/>
        </authorList>
    </citation>
    <scope>NUCLEOTIDE SEQUENCE [LARGE SCALE GENOMIC DNA]</scope>
    <source>
        <strain evidence="3 4">CCTCC AB 2017055</strain>
    </source>
</reference>
<gene>
    <name evidence="3" type="ORF">G1H10_09585</name>
</gene>
<dbReference type="PROSITE" id="PS51257">
    <property type="entry name" value="PROKAR_LIPOPROTEIN"/>
    <property type="match status" value="1"/>
</dbReference>
<protein>
    <submittedName>
        <fullName evidence="3">DUF4232 domain-containing protein</fullName>
    </submittedName>
</protein>
<comment type="caution">
    <text evidence="3">The sequence shown here is derived from an EMBL/GenBank/DDBJ whole genome shotgun (WGS) entry which is preliminary data.</text>
</comment>
<feature type="region of interest" description="Disordered" evidence="1">
    <location>
        <begin position="37"/>
        <end position="65"/>
    </location>
</feature>
<dbReference type="Pfam" id="PF14016">
    <property type="entry name" value="DUF4232"/>
    <property type="match status" value="1"/>
</dbReference>
<dbReference type="AlphaFoldDB" id="A0A6L9S8X7"/>
<dbReference type="Proteomes" id="UP000475214">
    <property type="component" value="Unassembled WGS sequence"/>
</dbReference>
<name>A0A6L9S8X7_9ACTN</name>
<sequence length="409" mass="43049">MRESARPARRTSSVRRELVFIGLAGCVALALSACGEAESGSDDRTSEAAAAGGGAAHRPTSPTPEDIAEEAWTERVFDRVDVAYIDEDGDEHSSLPEDQRGWVARIHLVYEIERLPANHASELVAELTSDYADSEAGPAMQIWLRPAAEADVAALAYPLPADGVDPVADAYLMAETPGVTRAVFDGDTADVRVHDSDDLAKVADVAAVHGVAVERIQTADGTSSLDVADVPARPKRIEPETWPEDPDAPDCSPADLWLEIAGHDAATGHRAMILGATNVGDRPCALEGYPELGFRALDGSDLDVAVTQGRSFMGNDPGPRREVLPTGARAFAVVGWDAMPTAEYPEGSGNRPAVAAEVLLAAEPGTPMHELPLTSFVFPSPSLPTMSTLDIVDGGEVAVTAWAPEGTAF</sequence>
<accession>A0A6L9S8X7</accession>
<keyword evidence="4" id="KW-1185">Reference proteome</keyword>
<evidence type="ECO:0000313" key="4">
    <source>
        <dbReference type="Proteomes" id="UP000475214"/>
    </source>
</evidence>
<feature type="domain" description="DUF4232" evidence="2">
    <location>
        <begin position="251"/>
        <end position="402"/>
    </location>
</feature>
<organism evidence="3 4">
    <name type="scientific">Phytoactinopolyspora halotolerans</name>
    <dbReference type="NCBI Taxonomy" id="1981512"/>
    <lineage>
        <taxon>Bacteria</taxon>
        <taxon>Bacillati</taxon>
        <taxon>Actinomycetota</taxon>
        <taxon>Actinomycetes</taxon>
        <taxon>Jiangellales</taxon>
        <taxon>Jiangellaceae</taxon>
        <taxon>Phytoactinopolyspora</taxon>
    </lineage>
</organism>
<dbReference type="InterPro" id="IPR025326">
    <property type="entry name" value="DUF4232"/>
</dbReference>